<dbReference type="Proteomes" id="UP000076502">
    <property type="component" value="Unassembled WGS sequence"/>
</dbReference>
<dbReference type="STRING" id="178035.A0A154NZ24"/>
<evidence type="ECO:0000256" key="1">
    <source>
        <dbReference type="ARBA" id="ARBA00022729"/>
    </source>
</evidence>
<feature type="domain" description="Vitellogenin" evidence="2">
    <location>
        <begin position="19"/>
        <end position="219"/>
    </location>
</feature>
<name>A0A154NZ24_DUFNO</name>
<protein>
    <recommendedName>
        <fullName evidence="2">Vitellogenin domain-containing protein</fullName>
    </recommendedName>
</protein>
<evidence type="ECO:0000313" key="4">
    <source>
        <dbReference type="Proteomes" id="UP000076502"/>
    </source>
</evidence>
<dbReference type="AlphaFoldDB" id="A0A154NZ24"/>
<organism evidence="3 4">
    <name type="scientific">Dufourea novaeangliae</name>
    <name type="common">Sweat bee</name>
    <dbReference type="NCBI Taxonomy" id="178035"/>
    <lineage>
        <taxon>Eukaryota</taxon>
        <taxon>Metazoa</taxon>
        <taxon>Ecdysozoa</taxon>
        <taxon>Arthropoda</taxon>
        <taxon>Hexapoda</taxon>
        <taxon>Insecta</taxon>
        <taxon>Pterygota</taxon>
        <taxon>Neoptera</taxon>
        <taxon>Endopterygota</taxon>
        <taxon>Hymenoptera</taxon>
        <taxon>Apocrita</taxon>
        <taxon>Aculeata</taxon>
        <taxon>Apoidea</taxon>
        <taxon>Anthophila</taxon>
        <taxon>Halictidae</taxon>
        <taxon>Rophitinae</taxon>
        <taxon>Dufourea</taxon>
    </lineage>
</organism>
<reference evidence="3 4" key="1">
    <citation type="submission" date="2015-07" db="EMBL/GenBank/DDBJ databases">
        <title>The genome of Dufourea novaeangliae.</title>
        <authorList>
            <person name="Pan H."/>
            <person name="Kapheim K."/>
        </authorList>
    </citation>
    <scope>NUCLEOTIDE SEQUENCE [LARGE SCALE GENOMIC DNA]</scope>
    <source>
        <strain evidence="3">0120121106</strain>
        <tissue evidence="3">Whole body</tissue>
    </source>
</reference>
<accession>A0A154NZ24</accession>
<sequence length="308" mass="34525">MGTVPIISVARMAVDETVWKHGPEYVFDVEMNFTSIPMNHDAVKRSNYTAMNLFCRPKGPDSLNCQTGNCRGQTVDMTNDNQLDVSEEDYKQLCNEDPFEIKFNQRGVEYMIVNEGIRVYTLNDLKLIVECLSIGVDLNGVPDGIFQVPENTTIGRCNVNVGINHYPSKGVASKMRSYRYELESLPQLNKVPGEAIVIQKTIKLNNCSHYAPFYFGSYGDNVVEPDLQSHLESSSSRIFVSDVQFVSSITRTGTMGSDRMNNLVAISEYISVTLRDIRGAKWAPSEIPEASKTSIEMNADVNRIYAMK</sequence>
<proteinExistence type="predicted"/>
<dbReference type="EMBL" id="KQ434778">
    <property type="protein sequence ID" value="KZC04314.1"/>
    <property type="molecule type" value="Genomic_DNA"/>
</dbReference>
<evidence type="ECO:0000313" key="3">
    <source>
        <dbReference type="EMBL" id="KZC04314.1"/>
    </source>
</evidence>
<dbReference type="GO" id="GO:0005319">
    <property type="term" value="F:lipid transporter activity"/>
    <property type="evidence" value="ECO:0007669"/>
    <property type="project" value="InterPro"/>
</dbReference>
<dbReference type="Pfam" id="PF01347">
    <property type="entry name" value="Vitellogenin_N"/>
    <property type="match status" value="1"/>
</dbReference>
<dbReference type="InterPro" id="IPR001747">
    <property type="entry name" value="Vitellogenin_N"/>
</dbReference>
<dbReference type="InterPro" id="IPR015816">
    <property type="entry name" value="Vitellinogen_b-sht_N"/>
</dbReference>
<keyword evidence="4" id="KW-1185">Reference proteome</keyword>
<dbReference type="OrthoDB" id="7699769at2759"/>
<gene>
    <name evidence="3" type="ORF">WN55_02675</name>
</gene>
<keyword evidence="1" id="KW-0732">Signal</keyword>
<dbReference type="InterPro" id="IPR015819">
    <property type="entry name" value="Lipid_transp_b-sht_shell"/>
</dbReference>
<dbReference type="Gene3D" id="2.30.230.10">
    <property type="entry name" value="Lipovitellin, beta-sheet shell regions, chain A"/>
    <property type="match status" value="1"/>
</dbReference>
<evidence type="ECO:0000259" key="2">
    <source>
        <dbReference type="Pfam" id="PF01347"/>
    </source>
</evidence>
<dbReference type="SUPFAM" id="SSF56968">
    <property type="entry name" value="Lipovitellin-phosvitin complex, beta-sheet shell regions"/>
    <property type="match status" value="1"/>
</dbReference>